<keyword evidence="4" id="KW-1185">Reference proteome</keyword>
<organism evidence="3 4">
    <name type="scientific">Otolemur garnettii</name>
    <name type="common">Small-eared galago</name>
    <name type="synonym">Garnett's greater bushbaby</name>
    <dbReference type="NCBI Taxonomy" id="30611"/>
    <lineage>
        <taxon>Eukaryota</taxon>
        <taxon>Metazoa</taxon>
        <taxon>Chordata</taxon>
        <taxon>Craniata</taxon>
        <taxon>Vertebrata</taxon>
        <taxon>Euteleostomi</taxon>
        <taxon>Mammalia</taxon>
        <taxon>Eutheria</taxon>
        <taxon>Euarchontoglires</taxon>
        <taxon>Primates</taxon>
        <taxon>Strepsirrhini</taxon>
        <taxon>Lorisiformes</taxon>
        <taxon>Galagidae</taxon>
        <taxon>Otolemur</taxon>
    </lineage>
</organism>
<dbReference type="Ensembl" id="ENSOGAT00000031342.1">
    <property type="protein sequence ID" value="ENSOGAP00000016452.1"/>
    <property type="gene ID" value="ENSOGAG00000034380.1"/>
</dbReference>
<dbReference type="EMBL" id="AAQR03135212">
    <property type="status" value="NOT_ANNOTATED_CDS"/>
    <property type="molecule type" value="Genomic_DNA"/>
</dbReference>
<dbReference type="InParanoid" id="H0XK12"/>
<dbReference type="EMBL" id="AAQR03135206">
    <property type="status" value="NOT_ANNOTATED_CDS"/>
    <property type="molecule type" value="Genomic_DNA"/>
</dbReference>
<dbReference type="EMBL" id="AAQR03135210">
    <property type="status" value="NOT_ANNOTATED_CDS"/>
    <property type="molecule type" value="Genomic_DNA"/>
</dbReference>
<dbReference type="Proteomes" id="UP000005225">
    <property type="component" value="Unassembled WGS sequence"/>
</dbReference>
<dbReference type="STRING" id="30611.ENSOGAP00000016452"/>
<evidence type="ECO:0000256" key="2">
    <source>
        <dbReference type="SAM" id="MobiDB-lite"/>
    </source>
</evidence>
<accession>H0XK12</accession>
<dbReference type="InterPro" id="IPR039139">
    <property type="entry name" value="CCDC170-like"/>
</dbReference>
<dbReference type="EMBL" id="AAQR03135211">
    <property type="status" value="NOT_ANNOTATED_CDS"/>
    <property type="molecule type" value="Genomic_DNA"/>
</dbReference>
<dbReference type="OMA" id="DCETGQD"/>
<dbReference type="PANTHER" id="PTHR18863:SF5">
    <property type="entry name" value="TESTIS EXPRESSED GENE 21"/>
    <property type="match status" value="1"/>
</dbReference>
<feature type="coiled-coil region" evidence="1">
    <location>
        <begin position="1"/>
        <end position="35"/>
    </location>
</feature>
<feature type="compositionally biased region" description="Basic and acidic residues" evidence="2">
    <location>
        <begin position="389"/>
        <end position="400"/>
    </location>
</feature>
<reference evidence="4" key="1">
    <citation type="submission" date="2011-03" db="EMBL/GenBank/DDBJ databases">
        <title>Version 3 of the genome sequence of Otolemur garnettii (Bushbaby).</title>
        <authorList>
            <consortium name="The Broad Institute Genome Sequencing Platform"/>
            <person name="Di Palma F."/>
            <person name="Johnson J."/>
            <person name="Lander E.S."/>
            <person name="Lindblad-Toh K."/>
            <person name="Jaffe D.B."/>
            <person name="Gnerre S."/>
            <person name="MacCallum I."/>
            <person name="Przybylski D."/>
            <person name="Ribeiro F.J."/>
            <person name="Burton J.N."/>
            <person name="Walker B.J."/>
            <person name="Sharpe T."/>
            <person name="Hall G."/>
        </authorList>
    </citation>
    <scope>NUCLEOTIDE SEQUENCE [LARGE SCALE GENOMIC DNA]</scope>
</reference>
<dbReference type="PANTHER" id="PTHR18863">
    <property type="entry name" value="TSEC-2-RELATED"/>
    <property type="match status" value="1"/>
</dbReference>
<proteinExistence type="predicted"/>
<keyword evidence="1" id="KW-0175">Coiled coil</keyword>
<dbReference type="EMBL" id="AAQR03135213">
    <property type="status" value="NOT_ANNOTATED_CDS"/>
    <property type="molecule type" value="Genomic_DNA"/>
</dbReference>
<evidence type="ECO:0000256" key="1">
    <source>
        <dbReference type="SAM" id="Coils"/>
    </source>
</evidence>
<dbReference type="AlphaFoldDB" id="H0XK12"/>
<sequence length="477" mass="55075">LRNLKKKLSIKETSLQEMKTELESYKENNMQQLFQIMSLRDDIKDLQELTASLTRIRSLKNTNIKSLKRGNWDLTEQILELENHLRAHLLEREKAEGRADFLEKNFSGVNRFIPYMRMKGQEDSLDIFLMKILTNQKIKNFGRGNIFHSKGPKGGHKIWDKCQQDLAHKEKQTLELVRPPYSFDWETKTAQSQCCQSSLGLPSDGTAPVPATEEVVKKRIQEIGAVVQSWKSVSVLIENGLGIRTHHLRFQSSPRLPNNNNNYNQKKSALMKIDREENLKTTNSQIDKDSKNFEELEKNNTQQMLLNIQQNWQIATTQRLEEKVQKLQKQLSDLKLSNKSMKTQLTRVNVLKDKTIEKLKKSLTKVETMKEKAAMKTENLKVALDSSEQEVKSDNERAHQMSETVTPELPTAKSTCEVAGQEQKLADFRETIMKMLGFNMTTADKEIINQLRIIIQVYEISKKSKIVSQCETRNPGK</sequence>
<reference evidence="3" key="2">
    <citation type="submission" date="2025-08" db="UniProtKB">
        <authorList>
            <consortium name="Ensembl"/>
        </authorList>
    </citation>
    <scope>IDENTIFICATION</scope>
</reference>
<dbReference type="eggNOG" id="ENOG502SM85">
    <property type="taxonomic scope" value="Eukaryota"/>
</dbReference>
<evidence type="ECO:0008006" key="5">
    <source>
        <dbReference type="Google" id="ProtNLM"/>
    </source>
</evidence>
<protein>
    <recommendedName>
        <fullName evidence="5">Coiled-coil domain containing 170</fullName>
    </recommendedName>
</protein>
<dbReference type="GeneTree" id="ENSGT00390000012924"/>
<feature type="region of interest" description="Disordered" evidence="2">
    <location>
        <begin position="383"/>
        <end position="408"/>
    </location>
</feature>
<name>H0XK12_OTOGA</name>
<dbReference type="HOGENOM" id="CLU_519674_0_0_1"/>
<dbReference type="EMBL" id="AAQR03135208">
    <property type="status" value="NOT_ANNOTATED_CDS"/>
    <property type="molecule type" value="Genomic_DNA"/>
</dbReference>
<reference evidence="3" key="3">
    <citation type="submission" date="2025-09" db="UniProtKB">
        <authorList>
            <consortium name="Ensembl"/>
        </authorList>
    </citation>
    <scope>IDENTIFICATION</scope>
</reference>
<evidence type="ECO:0000313" key="4">
    <source>
        <dbReference type="Proteomes" id="UP000005225"/>
    </source>
</evidence>
<dbReference type="EMBL" id="AAQR03135207">
    <property type="status" value="NOT_ANNOTATED_CDS"/>
    <property type="molecule type" value="Genomic_DNA"/>
</dbReference>
<feature type="coiled-coil region" evidence="1">
    <location>
        <begin position="78"/>
        <end position="105"/>
    </location>
</feature>
<evidence type="ECO:0000313" key="3">
    <source>
        <dbReference type="Ensembl" id="ENSOGAP00000016452.1"/>
    </source>
</evidence>
<dbReference type="EMBL" id="AAQR03135209">
    <property type="status" value="NOT_ANNOTATED_CDS"/>
    <property type="molecule type" value="Genomic_DNA"/>
</dbReference>
<feature type="coiled-coil region" evidence="1">
    <location>
        <begin position="279"/>
        <end position="376"/>
    </location>
</feature>